<feature type="compositionally biased region" description="Low complexity" evidence="1">
    <location>
        <begin position="1416"/>
        <end position="1427"/>
    </location>
</feature>
<feature type="compositionally biased region" description="Polar residues" evidence="1">
    <location>
        <begin position="1873"/>
        <end position="1885"/>
    </location>
</feature>
<sequence length="1936" mass="203358">MKNPLAQRMITGLLTLILALGSGPGVTSVAWARTLTEASGAASLTQEASLPQETEEPEDLAAEKPESSNQEETPEVEETSLSAESEAPAQLTVSDEAPAPASQEPLRRDGAWVAAGDFQVSGGTAGVDFQFTAPTLHILTSTPLTVKNTNSAVATAHNIEVNAGVKADLTLAGVNISCDATSPINMVTNSMDTATGQKAVQASEILHPTKLHLTLADGSINTLINTHNGDYNGRAGLRVGWGSILVIDDSIRNLDTSNAIVTPFNGMVAQDVTLIGGQSLKAGDPLTKMDAVNPGSLTVTGGAHSAGIGGGNKENAGTIIINGGRITSQVQYFNGSGSWGLPNGSGIGGGACGSGTIITINGGRVEATGGSCGTGIGAGFGYVSTSTGAAGHVSGSALPDAIAIPEDGTNAKAFTYSYMGNGPFTRDSTVSAQDGNAPFNMQYPNNANFMTVAGDISINGGYVIANAAYHGNAIGQCCAHGGASNEGHVIRVTGGTVISRVRNKTSSDPYMYGIGARKGYTIVTGGSVLVEDRPGTTSPMFQGLGDTAYNTQNVANWDDVIREAGGDPLTSSARLSDNDKVQMVAIDLSGEFGSGENKTVPITKWKLEINNFEQNYGSPSYLDDGKLYLWLPLSAKGQKVTVTLSYRDNAGVEKNIEPLYVEEVGGGSLLKRYIDIDIDKLTPEEQASFGRLTKPYDGEPFETLDVSKTPINTTGFEESGKVLNDASAVSVSYQQYNERGGSPLPGSSVITTGSMPADTGIFKFELISKQYAKEGTDFGKSYWGHRIAGWSEITPVPAVLTVNSVQWGYLDEATGDWQEITQNESDEGKAGNRLKLDFTIRSANTEALTCASPTGSFQVSIDGKNVGDPIPLTQDAFKASAYSTLTHDDMAATGPDGSTQTRHGTQAVYYLDPSNRDGLLQLLKGAASGGEHKVNIEYLADKNYIQGADKNPENQDDGTAVIVPVTPESEVTGDGVTITDTPTDSADPIKPSDPHDPDYPVDPNWPFNPYDPTDPTNPLKPSNPSDPSDPQDDFPVVLVPEQKTKIVRKTINASYGAFHDPQDPEKPSTFDLKLESSSSAPISYYNVNPAVVDFARSEDGEPQLDEKGNLKISVNSCGTTVLVMDQGANAFYNGTRYIITVNIAPDPTLRPKIQVRLTWRNLTAMGEAGQETPVAARFSALKFAPAPTFVTGEPSLAETLKARAPETATQANRADTPPRPGDTIEYTVSGLNITPGSAWKAGELIDTMREHLKFNDNSVELAANYPTHSDKTYLGTAAFYQGFDWDSLDWKDVAPKSDAQQDGYVFANDAVTKGIGVVYGGQSTSVRFTAQVQPGSANRPGEEEGLKTLKPQHDASGSFGKSGDEFQPGDDPATPLTPLTNADIQVIDDNGYAQVPSDPSDPTSPLKWEPLPGNPDPDGAPAGDPAPSGETPIISADPKDGSLVTTVKVENTEKIEQHEDDRTLVGDKLKVTATASNTEADTKLADAVIKVVVPEGIEPIPGTLRLTDATGKVYEVPDGAYNPKTGTIAVTAGDIYGGEAAQLTFDAEVLSTKETRRDQDPQYPDRPQDLPIDASTYGDTPTEEWRNQHRDDDDDPGSENPGDNPGGEDPDSPGGGGDNPGGGDDNPGGGDDPSNPGDNPGGDKKPYEKPTPGQPYDPEDHGTTWDEMDEDKKQSGPTSDPDAMPVLPASPQVDKDESKSDIKISKEAQNLSRDDGATYIGDTVAYTVVLSNSKPHTAWYNAVIRDPLPEGLEPVAGTIKLVDPAGAAHDVPDSAYNPETRLLAVSAGTLLGGTQATLTFQCTITEDALGADIGNVAEASGESPAGVTIDANTGAPQTIEPGQRFDPPGGWDEYLERNGSISNASLPAYAPGTSASQGPLTTQTAEKPAPAKTQVVPKGSHIVPTGDQDAYLPLTLGVMALLGVAAATVLLVKERR</sequence>
<evidence type="ECO:0000256" key="1">
    <source>
        <dbReference type="SAM" id="MobiDB-lite"/>
    </source>
</evidence>
<feature type="region of interest" description="Disordered" evidence="1">
    <location>
        <begin position="1552"/>
        <end position="1701"/>
    </location>
</feature>
<dbReference type="InterPro" id="IPR047589">
    <property type="entry name" value="DUF11_rpt"/>
</dbReference>
<feature type="region of interest" description="Disordered" evidence="1">
    <location>
        <begin position="1391"/>
        <end position="1441"/>
    </location>
</feature>
<dbReference type="NCBIfam" id="TIGR01451">
    <property type="entry name" value="B_ant_repeat"/>
    <property type="match status" value="1"/>
</dbReference>
<feature type="compositionally biased region" description="Basic and acidic residues" evidence="1">
    <location>
        <begin position="1340"/>
        <end position="1353"/>
    </location>
</feature>
<feature type="domain" description="DUF11" evidence="3">
    <location>
        <begin position="1701"/>
        <end position="1823"/>
    </location>
</feature>
<dbReference type="InterPro" id="IPR001434">
    <property type="entry name" value="OmcB-like_DUF11"/>
</dbReference>
<keyword evidence="2" id="KW-1133">Transmembrane helix</keyword>
<feature type="region of interest" description="Disordered" evidence="1">
    <location>
        <begin position="41"/>
        <end position="108"/>
    </location>
</feature>
<accession>A0A4S2F158</accession>
<dbReference type="OrthoDB" id="3169061at2"/>
<evidence type="ECO:0000313" key="5">
    <source>
        <dbReference type="Proteomes" id="UP000310263"/>
    </source>
</evidence>
<feature type="compositionally biased region" description="Polar residues" evidence="1">
    <location>
        <begin position="42"/>
        <end position="52"/>
    </location>
</feature>
<evidence type="ECO:0000259" key="3">
    <source>
        <dbReference type="Pfam" id="PF01345"/>
    </source>
</evidence>
<dbReference type="Gene3D" id="2.60.40.740">
    <property type="match status" value="1"/>
</dbReference>
<feature type="compositionally biased region" description="Low complexity" evidence="1">
    <location>
        <begin position="1019"/>
        <end position="1028"/>
    </location>
</feature>
<feature type="transmembrane region" description="Helical" evidence="2">
    <location>
        <begin position="1910"/>
        <end position="1932"/>
    </location>
</feature>
<feature type="region of interest" description="Disordered" evidence="1">
    <location>
        <begin position="965"/>
        <end position="1035"/>
    </location>
</feature>
<feature type="region of interest" description="Disordered" evidence="1">
    <location>
        <begin position="1863"/>
        <end position="1901"/>
    </location>
</feature>
<dbReference type="RefSeq" id="WP_136012194.1">
    <property type="nucleotide sequence ID" value="NZ_SRYE01000002.1"/>
</dbReference>
<name>A0A4S2F158_9ACTN</name>
<dbReference type="EMBL" id="SRYE01000002">
    <property type="protein sequence ID" value="TGY62465.1"/>
    <property type="molecule type" value="Genomic_DNA"/>
</dbReference>
<protein>
    <submittedName>
        <fullName evidence="4">DUF11 domain-containing protein</fullName>
    </submittedName>
</protein>
<proteinExistence type="predicted"/>
<feature type="compositionally biased region" description="Gly residues" evidence="1">
    <location>
        <begin position="1613"/>
        <end position="1631"/>
    </location>
</feature>
<dbReference type="Pfam" id="PF01345">
    <property type="entry name" value="DUF11"/>
    <property type="match status" value="1"/>
</dbReference>
<organism evidence="4 5">
    <name type="scientific">Muricaecibacterium torontonense</name>
    <dbReference type="NCBI Taxonomy" id="3032871"/>
    <lineage>
        <taxon>Bacteria</taxon>
        <taxon>Bacillati</taxon>
        <taxon>Actinomycetota</taxon>
        <taxon>Coriobacteriia</taxon>
        <taxon>Coriobacteriales</taxon>
        <taxon>Atopobiaceae</taxon>
        <taxon>Muricaecibacterium</taxon>
    </lineage>
</organism>
<comment type="caution">
    <text evidence="4">The sequence shown here is derived from an EMBL/GenBank/DDBJ whole genome shotgun (WGS) entry which is preliminary data.</text>
</comment>
<gene>
    <name evidence="4" type="ORF">E5334_03270</name>
</gene>
<reference evidence="4 5" key="1">
    <citation type="submission" date="2019-04" db="EMBL/GenBank/DDBJ databases">
        <title>Microbes associate with the intestines of laboratory mice.</title>
        <authorList>
            <person name="Navarre W."/>
            <person name="Wong E."/>
            <person name="Huang K."/>
            <person name="Tropini C."/>
            <person name="Ng K."/>
            <person name="Yu B."/>
        </authorList>
    </citation>
    <scope>NUCLEOTIDE SEQUENCE [LARGE SCALE GENOMIC DNA]</scope>
    <source>
        <strain evidence="4 5">NM07_P-09</strain>
    </source>
</reference>
<keyword evidence="5" id="KW-1185">Reference proteome</keyword>
<feature type="region of interest" description="Disordered" evidence="1">
    <location>
        <begin position="1332"/>
        <end position="1378"/>
    </location>
</feature>
<feature type="compositionally biased region" description="Basic and acidic residues" evidence="1">
    <location>
        <begin position="1658"/>
        <end position="1674"/>
    </location>
</feature>
<keyword evidence="2" id="KW-0812">Transmembrane</keyword>
<evidence type="ECO:0000313" key="4">
    <source>
        <dbReference type="EMBL" id="TGY62465.1"/>
    </source>
</evidence>
<keyword evidence="2" id="KW-0472">Membrane</keyword>
<evidence type="ECO:0000256" key="2">
    <source>
        <dbReference type="SAM" id="Phobius"/>
    </source>
</evidence>
<dbReference type="Proteomes" id="UP000310263">
    <property type="component" value="Unassembled WGS sequence"/>
</dbReference>